<feature type="domain" description="N-acetyltransferase" evidence="1">
    <location>
        <begin position="140"/>
        <end position="273"/>
    </location>
</feature>
<dbReference type="SUPFAM" id="SSF55729">
    <property type="entry name" value="Acyl-CoA N-acyltransferases (Nat)"/>
    <property type="match status" value="2"/>
</dbReference>
<comment type="caution">
    <text evidence="2">The sequence shown here is derived from an EMBL/GenBank/DDBJ whole genome shotgun (WGS) entry which is preliminary data.</text>
</comment>
<dbReference type="PANTHER" id="PTHR43617">
    <property type="entry name" value="L-AMINO ACID N-ACETYLTRANSFERASE"/>
    <property type="match status" value="1"/>
</dbReference>
<reference evidence="2 3" key="1">
    <citation type="submission" date="2020-08" db="EMBL/GenBank/DDBJ databases">
        <title>A Genomic Blueprint of the Chicken Gut Microbiome.</title>
        <authorList>
            <person name="Gilroy R."/>
            <person name="Ravi A."/>
            <person name="Getino M."/>
            <person name="Pursley I."/>
            <person name="Horton D.L."/>
            <person name="Alikhan N.-F."/>
            <person name="Baker D."/>
            <person name="Gharbi K."/>
            <person name="Hall N."/>
            <person name="Watson M."/>
            <person name="Adriaenssens E.M."/>
            <person name="Foster-Nyarko E."/>
            <person name="Jarju S."/>
            <person name="Secka A."/>
            <person name="Antonio M."/>
            <person name="Oren A."/>
            <person name="Chaudhuri R."/>
            <person name="La Ragione R.M."/>
            <person name="Hildebrand F."/>
            <person name="Pallen M.J."/>
        </authorList>
    </citation>
    <scope>NUCLEOTIDE SEQUENCE [LARGE SCALE GENOMIC DNA]</scope>
    <source>
        <strain evidence="2 3">Sa2CUA10</strain>
    </source>
</reference>
<dbReference type="InterPro" id="IPR050276">
    <property type="entry name" value="MshD_Acetyltransferase"/>
</dbReference>
<sequence length="273" mass="31453">MLTKQQLLDIKKLQKECEIHDRIQLKLNWNMLENRESNQLDYFHYENDELVAFLGMYPFGSTVEACGMVKPSDRRKGHFQNLFQKGMESAKQCGYQKILLNAPAGSWAAKEFLLKIGAEYAFSENQMVWEEKSIQSVEGITLRQAKEEDLDMSIRISIEAFGMTREDATLMQRSFKKERNTDMLMIDVNESTVGKIRVSRKDGEAWIYGFSILPEHQGKGIGRKVLRQVIKEQISAGYSVHLEVETKNDNALGLYQAVGFKVVHAQDYYTYVI</sequence>
<protein>
    <submittedName>
        <fullName evidence="2">GNAT family N-acetyltransferase</fullName>
    </submittedName>
</protein>
<keyword evidence="3" id="KW-1185">Reference proteome</keyword>
<dbReference type="InterPro" id="IPR016181">
    <property type="entry name" value="Acyl_CoA_acyltransferase"/>
</dbReference>
<dbReference type="InterPro" id="IPR000182">
    <property type="entry name" value="GNAT_dom"/>
</dbReference>
<evidence type="ECO:0000313" key="3">
    <source>
        <dbReference type="Proteomes" id="UP000603641"/>
    </source>
</evidence>
<dbReference type="Pfam" id="PF00583">
    <property type="entry name" value="Acetyltransf_1"/>
    <property type="match status" value="1"/>
</dbReference>
<name>A0ABR8SQS1_9BACL</name>
<dbReference type="EMBL" id="JACSQM010000010">
    <property type="protein sequence ID" value="MBD7965856.1"/>
    <property type="molecule type" value="Genomic_DNA"/>
</dbReference>
<dbReference type="PROSITE" id="PS51186">
    <property type="entry name" value="GNAT"/>
    <property type="match status" value="2"/>
</dbReference>
<evidence type="ECO:0000259" key="1">
    <source>
        <dbReference type="PROSITE" id="PS51186"/>
    </source>
</evidence>
<proteinExistence type="predicted"/>
<evidence type="ECO:0000313" key="2">
    <source>
        <dbReference type="EMBL" id="MBD7965856.1"/>
    </source>
</evidence>
<dbReference type="CDD" id="cd04301">
    <property type="entry name" value="NAT_SF"/>
    <property type="match status" value="2"/>
</dbReference>
<dbReference type="Gene3D" id="3.40.630.30">
    <property type="match status" value="2"/>
</dbReference>
<feature type="domain" description="N-acetyltransferase" evidence="1">
    <location>
        <begin position="1"/>
        <end position="135"/>
    </location>
</feature>
<organism evidence="2 3">
    <name type="scientific">Fictibacillus norfolkensis</name>
    <dbReference type="NCBI Taxonomy" id="2762233"/>
    <lineage>
        <taxon>Bacteria</taxon>
        <taxon>Bacillati</taxon>
        <taxon>Bacillota</taxon>
        <taxon>Bacilli</taxon>
        <taxon>Bacillales</taxon>
        <taxon>Fictibacillaceae</taxon>
        <taxon>Fictibacillus</taxon>
    </lineage>
</organism>
<dbReference type="Proteomes" id="UP000603641">
    <property type="component" value="Unassembled WGS sequence"/>
</dbReference>
<accession>A0ABR8SQS1</accession>
<dbReference type="RefSeq" id="WP_191755086.1">
    <property type="nucleotide sequence ID" value="NZ_JACSQM010000010.1"/>
</dbReference>
<gene>
    <name evidence="2" type="ORF">H9648_17475</name>
</gene>
<dbReference type="PANTHER" id="PTHR43617:SF20">
    <property type="entry name" value="N-ALPHA-ACETYLTRANSFERASE RIMI"/>
    <property type="match status" value="1"/>
</dbReference>